<sequence length="92" mass="10370">MAIHRACTICTSRQELVGKQIVIVSDSKVTVSWIHDEKIGSVNHVQMIYDIRNMLSFLQNTAIVHNSRAQNAFADSLEKKASKKKGDVLEWS</sequence>
<gene>
    <name evidence="2" type="ORF">Dsin_021336</name>
</gene>
<dbReference type="InterPro" id="IPR002156">
    <property type="entry name" value="RNaseH_domain"/>
</dbReference>
<name>A0AAE0DYW7_9ROSI</name>
<dbReference type="InterPro" id="IPR036397">
    <property type="entry name" value="RNaseH_sf"/>
</dbReference>
<protein>
    <recommendedName>
        <fullName evidence="1">RNase H type-1 domain-containing protein</fullName>
    </recommendedName>
</protein>
<dbReference type="Proteomes" id="UP001281410">
    <property type="component" value="Unassembled WGS sequence"/>
</dbReference>
<dbReference type="GO" id="GO:0004523">
    <property type="term" value="F:RNA-DNA hybrid ribonuclease activity"/>
    <property type="evidence" value="ECO:0007669"/>
    <property type="project" value="InterPro"/>
</dbReference>
<dbReference type="AlphaFoldDB" id="A0AAE0DYW7"/>
<evidence type="ECO:0000313" key="2">
    <source>
        <dbReference type="EMBL" id="KAK3197921.1"/>
    </source>
</evidence>
<proteinExistence type="predicted"/>
<dbReference type="InterPro" id="IPR012337">
    <property type="entry name" value="RNaseH-like_sf"/>
</dbReference>
<reference evidence="2" key="1">
    <citation type="journal article" date="2023" name="Plant J.">
        <title>Genome sequences and population genomics provide insights into the demographic history, inbreeding, and mutation load of two 'living fossil' tree species of Dipteronia.</title>
        <authorList>
            <person name="Feng Y."/>
            <person name="Comes H.P."/>
            <person name="Chen J."/>
            <person name="Zhu S."/>
            <person name="Lu R."/>
            <person name="Zhang X."/>
            <person name="Li P."/>
            <person name="Qiu J."/>
            <person name="Olsen K.M."/>
            <person name="Qiu Y."/>
        </authorList>
    </citation>
    <scope>NUCLEOTIDE SEQUENCE</scope>
    <source>
        <strain evidence="2">NBL</strain>
    </source>
</reference>
<dbReference type="Gene3D" id="3.30.420.10">
    <property type="entry name" value="Ribonuclease H-like superfamily/Ribonuclease H"/>
    <property type="match status" value="1"/>
</dbReference>
<keyword evidence="3" id="KW-1185">Reference proteome</keyword>
<comment type="caution">
    <text evidence="2">The sequence shown here is derived from an EMBL/GenBank/DDBJ whole genome shotgun (WGS) entry which is preliminary data.</text>
</comment>
<accession>A0AAE0DYW7</accession>
<organism evidence="2 3">
    <name type="scientific">Dipteronia sinensis</name>
    <dbReference type="NCBI Taxonomy" id="43782"/>
    <lineage>
        <taxon>Eukaryota</taxon>
        <taxon>Viridiplantae</taxon>
        <taxon>Streptophyta</taxon>
        <taxon>Embryophyta</taxon>
        <taxon>Tracheophyta</taxon>
        <taxon>Spermatophyta</taxon>
        <taxon>Magnoliopsida</taxon>
        <taxon>eudicotyledons</taxon>
        <taxon>Gunneridae</taxon>
        <taxon>Pentapetalae</taxon>
        <taxon>rosids</taxon>
        <taxon>malvids</taxon>
        <taxon>Sapindales</taxon>
        <taxon>Sapindaceae</taxon>
        <taxon>Hippocastanoideae</taxon>
        <taxon>Acereae</taxon>
        <taxon>Dipteronia</taxon>
    </lineage>
</organism>
<feature type="domain" description="RNase H type-1" evidence="1">
    <location>
        <begin position="19"/>
        <end position="80"/>
    </location>
</feature>
<dbReference type="Pfam" id="PF13456">
    <property type="entry name" value="RVT_3"/>
    <property type="match status" value="1"/>
</dbReference>
<evidence type="ECO:0000313" key="3">
    <source>
        <dbReference type="Proteomes" id="UP001281410"/>
    </source>
</evidence>
<dbReference type="GO" id="GO:0003676">
    <property type="term" value="F:nucleic acid binding"/>
    <property type="evidence" value="ECO:0007669"/>
    <property type="project" value="InterPro"/>
</dbReference>
<dbReference type="SUPFAM" id="SSF53098">
    <property type="entry name" value="Ribonuclease H-like"/>
    <property type="match status" value="1"/>
</dbReference>
<dbReference type="EMBL" id="JANJYJ010000007">
    <property type="protein sequence ID" value="KAK3197921.1"/>
    <property type="molecule type" value="Genomic_DNA"/>
</dbReference>
<evidence type="ECO:0000259" key="1">
    <source>
        <dbReference type="Pfam" id="PF13456"/>
    </source>
</evidence>